<comment type="caution">
    <text evidence="1">The sequence shown here is derived from an EMBL/GenBank/DDBJ whole genome shotgun (WGS) entry which is preliminary data.</text>
</comment>
<dbReference type="Proteomes" id="UP001642360">
    <property type="component" value="Unassembled WGS sequence"/>
</dbReference>
<evidence type="ECO:0000313" key="1">
    <source>
        <dbReference type="EMBL" id="CAK9138876.1"/>
    </source>
</evidence>
<gene>
    <name evidence="1" type="ORF">ILEXP_LOCUS6232</name>
</gene>
<reference evidence="1 2" key="1">
    <citation type="submission" date="2024-02" db="EMBL/GenBank/DDBJ databases">
        <authorList>
            <person name="Vignale AGUSTIN F."/>
            <person name="Sosa J E."/>
            <person name="Modenutti C."/>
        </authorList>
    </citation>
    <scope>NUCLEOTIDE SEQUENCE [LARGE SCALE GENOMIC DNA]</scope>
</reference>
<name>A0ABC8R1K4_9AQUA</name>
<keyword evidence="2" id="KW-1185">Reference proteome</keyword>
<evidence type="ECO:0000313" key="2">
    <source>
        <dbReference type="Proteomes" id="UP001642360"/>
    </source>
</evidence>
<protein>
    <submittedName>
        <fullName evidence="1">Uncharacterized protein</fullName>
    </submittedName>
</protein>
<accession>A0ABC8R1K4</accession>
<proteinExistence type="predicted"/>
<sequence length="71" mass="8420">MMELIEFFTQELNRDRFKVSMQSALLISKPKRWGTGEEEEEERWSYCPSQCHITRGKVHPHTDPLGQQNNI</sequence>
<dbReference type="EMBL" id="CAUOFW020000925">
    <property type="protein sequence ID" value="CAK9138876.1"/>
    <property type="molecule type" value="Genomic_DNA"/>
</dbReference>
<dbReference type="AlphaFoldDB" id="A0ABC8R1K4"/>
<organism evidence="1 2">
    <name type="scientific">Ilex paraguariensis</name>
    <name type="common">yerba mate</name>
    <dbReference type="NCBI Taxonomy" id="185542"/>
    <lineage>
        <taxon>Eukaryota</taxon>
        <taxon>Viridiplantae</taxon>
        <taxon>Streptophyta</taxon>
        <taxon>Embryophyta</taxon>
        <taxon>Tracheophyta</taxon>
        <taxon>Spermatophyta</taxon>
        <taxon>Magnoliopsida</taxon>
        <taxon>eudicotyledons</taxon>
        <taxon>Gunneridae</taxon>
        <taxon>Pentapetalae</taxon>
        <taxon>asterids</taxon>
        <taxon>campanulids</taxon>
        <taxon>Aquifoliales</taxon>
        <taxon>Aquifoliaceae</taxon>
        <taxon>Ilex</taxon>
    </lineage>
</organism>